<proteinExistence type="predicted"/>
<keyword evidence="1" id="KW-0732">Signal</keyword>
<gene>
    <name evidence="2" type="ORF">Micbo1qcDRAFT_223174</name>
</gene>
<name>A0A136J8S3_9PEZI</name>
<accession>A0A136J8S3</accession>
<keyword evidence="3" id="KW-1185">Reference proteome</keyword>
<evidence type="ECO:0000256" key="1">
    <source>
        <dbReference type="SAM" id="SignalP"/>
    </source>
</evidence>
<feature type="signal peptide" evidence="1">
    <location>
        <begin position="1"/>
        <end position="17"/>
    </location>
</feature>
<protein>
    <submittedName>
        <fullName evidence="2">Uncharacterized protein</fullName>
    </submittedName>
</protein>
<evidence type="ECO:0000313" key="3">
    <source>
        <dbReference type="Proteomes" id="UP000070501"/>
    </source>
</evidence>
<dbReference type="AlphaFoldDB" id="A0A136J8S3"/>
<dbReference type="EMBL" id="KQ964248">
    <property type="protein sequence ID" value="KXJ93542.1"/>
    <property type="molecule type" value="Genomic_DNA"/>
</dbReference>
<organism evidence="2 3">
    <name type="scientific">Microdochium bolleyi</name>
    <dbReference type="NCBI Taxonomy" id="196109"/>
    <lineage>
        <taxon>Eukaryota</taxon>
        <taxon>Fungi</taxon>
        <taxon>Dikarya</taxon>
        <taxon>Ascomycota</taxon>
        <taxon>Pezizomycotina</taxon>
        <taxon>Sordariomycetes</taxon>
        <taxon>Xylariomycetidae</taxon>
        <taxon>Xylariales</taxon>
        <taxon>Microdochiaceae</taxon>
        <taxon>Microdochium</taxon>
    </lineage>
</organism>
<evidence type="ECO:0000313" key="2">
    <source>
        <dbReference type="EMBL" id="KXJ93542.1"/>
    </source>
</evidence>
<dbReference type="Proteomes" id="UP000070501">
    <property type="component" value="Unassembled WGS sequence"/>
</dbReference>
<feature type="chain" id="PRO_5007293616" evidence="1">
    <location>
        <begin position="18"/>
        <end position="417"/>
    </location>
</feature>
<dbReference type="InParanoid" id="A0A136J8S3"/>
<reference evidence="3" key="1">
    <citation type="submission" date="2016-02" db="EMBL/GenBank/DDBJ databases">
        <title>Draft genome sequence of Microdochium bolleyi, a fungal endophyte of beachgrass.</title>
        <authorList>
            <consortium name="DOE Joint Genome Institute"/>
            <person name="David A.S."/>
            <person name="May G."/>
            <person name="Haridas S."/>
            <person name="Lim J."/>
            <person name="Wang M."/>
            <person name="Labutti K."/>
            <person name="Lipzen A."/>
            <person name="Barry K."/>
            <person name="Grigoriev I.V."/>
        </authorList>
    </citation>
    <scope>NUCLEOTIDE SEQUENCE [LARGE SCALE GENOMIC DNA]</scope>
    <source>
        <strain evidence="3">J235TASD1</strain>
    </source>
</reference>
<sequence>MYAKLLLLLGPLAAATAGKCVCPGGLYAAAAQAVAGHPQATSYCVSKYPVLPKTSTVITTTTTTKAVSTRTETTKGVTVTAPVTASATTTTATTTVTVTTVASTDNVDTTFVTATPTVTTTATQTNTETVTVTAVTTTVDYTGPVIVTKRTTYPTHNPKAEAAFSSLIKKASSFVKTACACIQAPSIVKTTSTVTRTASVTATVTATVAATVSVTTTPAATTTATATSTITTTTTISSVATSTTTADPRTLTTTVTTSTQATVIATVTETCAPSTPNYCAANGGCRAPGALDDRKNCGRCGVSCTGDDSCIAGVCRQPNRCAPDDFCSADQTTCYCYRTRSGNGVCYQNGGMCGARNCQTSQDCPNGETCIAEGTNCCTTAAGTALCPAPASAARLFRRGDNALGVLRVPYHAPGSA</sequence>
<dbReference type="STRING" id="196109.A0A136J8S3"/>